<comment type="caution">
    <text evidence="2">The sequence shown here is derived from an EMBL/GenBank/DDBJ whole genome shotgun (WGS) entry which is preliminary data.</text>
</comment>
<dbReference type="AlphaFoldDB" id="A0A834U0F3"/>
<feature type="region of interest" description="Disordered" evidence="1">
    <location>
        <begin position="93"/>
        <end position="137"/>
    </location>
</feature>
<name>A0A834U0F3_9FABA</name>
<reference evidence="2" key="1">
    <citation type="submission" date="2020-09" db="EMBL/GenBank/DDBJ databases">
        <title>Genome-Enabled Discovery of Anthraquinone Biosynthesis in Senna tora.</title>
        <authorList>
            <person name="Kang S.-H."/>
            <person name="Pandey R.P."/>
            <person name="Lee C.-M."/>
            <person name="Sim J.-S."/>
            <person name="Jeong J.-T."/>
            <person name="Choi B.-S."/>
            <person name="Jung M."/>
            <person name="Ginzburg D."/>
            <person name="Zhao K."/>
            <person name="Won S.Y."/>
            <person name="Oh T.-J."/>
            <person name="Yu Y."/>
            <person name="Kim N.-H."/>
            <person name="Lee O.R."/>
            <person name="Lee T.-H."/>
            <person name="Bashyal P."/>
            <person name="Kim T.-S."/>
            <person name="Lee W.-H."/>
            <person name="Kawkins C."/>
            <person name="Kim C.-K."/>
            <person name="Kim J.S."/>
            <person name="Ahn B.O."/>
            <person name="Rhee S.Y."/>
            <person name="Sohng J.K."/>
        </authorList>
    </citation>
    <scope>NUCLEOTIDE SEQUENCE</scope>
    <source>
        <tissue evidence="2">Leaf</tissue>
    </source>
</reference>
<gene>
    <name evidence="2" type="ORF">G2W53_012269</name>
</gene>
<evidence type="ECO:0000256" key="1">
    <source>
        <dbReference type="SAM" id="MobiDB-lite"/>
    </source>
</evidence>
<organism evidence="2 3">
    <name type="scientific">Senna tora</name>
    <dbReference type="NCBI Taxonomy" id="362788"/>
    <lineage>
        <taxon>Eukaryota</taxon>
        <taxon>Viridiplantae</taxon>
        <taxon>Streptophyta</taxon>
        <taxon>Embryophyta</taxon>
        <taxon>Tracheophyta</taxon>
        <taxon>Spermatophyta</taxon>
        <taxon>Magnoliopsida</taxon>
        <taxon>eudicotyledons</taxon>
        <taxon>Gunneridae</taxon>
        <taxon>Pentapetalae</taxon>
        <taxon>rosids</taxon>
        <taxon>fabids</taxon>
        <taxon>Fabales</taxon>
        <taxon>Fabaceae</taxon>
        <taxon>Caesalpinioideae</taxon>
        <taxon>Cassia clade</taxon>
        <taxon>Senna</taxon>
    </lineage>
</organism>
<evidence type="ECO:0000313" key="3">
    <source>
        <dbReference type="Proteomes" id="UP000634136"/>
    </source>
</evidence>
<dbReference type="Proteomes" id="UP000634136">
    <property type="component" value="Unassembled WGS sequence"/>
</dbReference>
<accession>A0A834U0F3</accession>
<sequence>MPAIRKLRNDIIRPIDPTFRDATNYIINDDRYWPYFRDCIGAIDGIHIHVHVPLDQQIPFTGRKGFTSLKELLGMDSDLSLFEHFENIDELEEYEHDSNEDNSTMPNQVGWEETAEEDIRQMEETRNAIRDQMPQHH</sequence>
<proteinExistence type="predicted"/>
<feature type="compositionally biased region" description="Basic and acidic residues" evidence="1">
    <location>
        <begin position="117"/>
        <end position="129"/>
    </location>
</feature>
<keyword evidence="3" id="KW-1185">Reference proteome</keyword>
<dbReference type="OrthoDB" id="1165529at2759"/>
<dbReference type="EMBL" id="JAAIUW010000005">
    <property type="protein sequence ID" value="KAF7829936.1"/>
    <property type="molecule type" value="Genomic_DNA"/>
</dbReference>
<protein>
    <submittedName>
        <fullName evidence="2">Protein ANTAGONIST OF LIKE HETEROCHROMATIN PROTEIN 1-like</fullName>
    </submittedName>
</protein>
<evidence type="ECO:0000313" key="2">
    <source>
        <dbReference type="EMBL" id="KAF7829936.1"/>
    </source>
</evidence>